<evidence type="ECO:0000256" key="5">
    <source>
        <dbReference type="ARBA" id="ARBA00022982"/>
    </source>
</evidence>
<sequence length="78" mass="9077">MQQAITVYTKDGCVQCKMTKHFLAEHDVQFEEKNINTEPQYLHYLKDQGFQSLPIVMAPDQKPIVGFRPDQLKQVVQL</sequence>
<accession>A0A850RD10</accession>
<evidence type="ECO:0000256" key="7">
    <source>
        <dbReference type="ARBA" id="ARBA00023284"/>
    </source>
</evidence>
<keyword evidence="10" id="KW-1185">Reference proteome</keyword>
<organism evidence="9 10">
    <name type="scientific">Bombilactobacillus apium</name>
    <dbReference type="NCBI Taxonomy" id="2675299"/>
    <lineage>
        <taxon>Bacteria</taxon>
        <taxon>Bacillati</taxon>
        <taxon>Bacillota</taxon>
        <taxon>Bacilli</taxon>
        <taxon>Lactobacillales</taxon>
        <taxon>Lactobacillaceae</taxon>
        <taxon>Bombilactobacillus</taxon>
    </lineage>
</organism>
<dbReference type="Pfam" id="PF00462">
    <property type="entry name" value="Glutaredoxin"/>
    <property type="match status" value="1"/>
</dbReference>
<evidence type="ECO:0000256" key="6">
    <source>
        <dbReference type="ARBA" id="ARBA00023157"/>
    </source>
</evidence>
<dbReference type="Gene3D" id="3.40.30.10">
    <property type="entry name" value="Glutaredoxin"/>
    <property type="match status" value="1"/>
</dbReference>
<keyword evidence="4" id="KW-0813">Transport</keyword>
<dbReference type="InterPro" id="IPR002109">
    <property type="entry name" value="Glutaredoxin"/>
</dbReference>
<dbReference type="InterPro" id="IPR036249">
    <property type="entry name" value="Thioredoxin-like_sf"/>
</dbReference>
<keyword evidence="7" id="KW-0676">Redox-active center</keyword>
<dbReference type="AlphaFoldDB" id="A0A850RD10"/>
<dbReference type="CDD" id="cd02976">
    <property type="entry name" value="NrdH"/>
    <property type="match status" value="1"/>
</dbReference>
<evidence type="ECO:0000256" key="2">
    <source>
        <dbReference type="ARBA" id="ARBA00007787"/>
    </source>
</evidence>
<dbReference type="RefSeq" id="WP_176943330.1">
    <property type="nucleotide sequence ID" value="NZ_JABZEC010000011.1"/>
</dbReference>
<gene>
    <name evidence="9" type="primary">nrdH</name>
    <name evidence="9" type="ORF">HU830_08540</name>
</gene>
<evidence type="ECO:0000256" key="3">
    <source>
        <dbReference type="ARBA" id="ARBA00017945"/>
    </source>
</evidence>
<dbReference type="GO" id="GO:0009055">
    <property type="term" value="F:electron transfer activity"/>
    <property type="evidence" value="ECO:0007669"/>
    <property type="project" value="TreeGrafter"/>
</dbReference>
<comment type="similarity">
    <text evidence="2">Belongs to the glutaredoxin family.</text>
</comment>
<dbReference type="GO" id="GO:0045454">
    <property type="term" value="P:cell redox homeostasis"/>
    <property type="evidence" value="ECO:0007669"/>
    <property type="project" value="InterPro"/>
</dbReference>
<dbReference type="PANTHER" id="PTHR34386:SF1">
    <property type="entry name" value="GLUTAREDOXIN-LIKE PROTEIN NRDH"/>
    <property type="match status" value="1"/>
</dbReference>
<dbReference type="InterPro" id="IPR011909">
    <property type="entry name" value="GlrX_NrdH"/>
</dbReference>
<evidence type="ECO:0000259" key="8">
    <source>
        <dbReference type="Pfam" id="PF00462"/>
    </source>
</evidence>
<keyword evidence="5" id="KW-0249">Electron transport</keyword>
<comment type="caution">
    <text evidence="9">The sequence shown here is derived from an EMBL/GenBank/DDBJ whole genome shotgun (WGS) entry which is preliminary data.</text>
</comment>
<proteinExistence type="inferred from homology"/>
<dbReference type="NCBIfam" id="TIGR02194">
    <property type="entry name" value="GlrX_NrdH"/>
    <property type="match status" value="1"/>
</dbReference>
<dbReference type="SUPFAM" id="SSF52833">
    <property type="entry name" value="Thioredoxin-like"/>
    <property type="match status" value="1"/>
</dbReference>
<keyword evidence="6" id="KW-1015">Disulfide bond</keyword>
<name>A0A850RD10_9LACO</name>
<feature type="domain" description="Glutaredoxin" evidence="8">
    <location>
        <begin position="5"/>
        <end position="58"/>
    </location>
</feature>
<evidence type="ECO:0000313" key="9">
    <source>
        <dbReference type="EMBL" id="NVY97166.1"/>
    </source>
</evidence>
<reference evidence="9 10" key="1">
    <citation type="submission" date="2020-06" db="EMBL/GenBank/DDBJ databases">
        <authorList>
            <person name="Kang J."/>
        </authorList>
    </citation>
    <scope>NUCLEOTIDE SEQUENCE [LARGE SCALE GENOMIC DNA]</scope>
    <source>
        <strain evidence="9 10">DCY120</strain>
    </source>
</reference>
<dbReference type="PROSITE" id="PS51354">
    <property type="entry name" value="GLUTAREDOXIN_2"/>
    <property type="match status" value="1"/>
</dbReference>
<dbReference type="Proteomes" id="UP000563523">
    <property type="component" value="Unassembled WGS sequence"/>
</dbReference>
<evidence type="ECO:0000313" key="10">
    <source>
        <dbReference type="Proteomes" id="UP000563523"/>
    </source>
</evidence>
<evidence type="ECO:0000256" key="4">
    <source>
        <dbReference type="ARBA" id="ARBA00022448"/>
    </source>
</evidence>
<dbReference type="InterPro" id="IPR051548">
    <property type="entry name" value="Grx-like_ET"/>
</dbReference>
<dbReference type="PANTHER" id="PTHR34386">
    <property type="entry name" value="GLUTAREDOXIN"/>
    <property type="match status" value="1"/>
</dbReference>
<evidence type="ECO:0000256" key="1">
    <source>
        <dbReference type="ARBA" id="ARBA00002292"/>
    </source>
</evidence>
<comment type="function">
    <text evidence="1">Electron transport system for the ribonucleotide reductase system NrdEF.</text>
</comment>
<protein>
    <recommendedName>
        <fullName evidence="3">Glutaredoxin-like protein NrdH</fullName>
    </recommendedName>
</protein>
<dbReference type="EMBL" id="JABZEC010000011">
    <property type="protein sequence ID" value="NVY97166.1"/>
    <property type="molecule type" value="Genomic_DNA"/>
</dbReference>